<dbReference type="Pfam" id="PF12836">
    <property type="entry name" value="HHH_3"/>
    <property type="match status" value="1"/>
</dbReference>
<dbReference type="PANTHER" id="PTHR30619">
    <property type="entry name" value="DNA INTERNALIZATION/COMPETENCE PROTEIN COMEC/REC2"/>
    <property type="match status" value="1"/>
</dbReference>
<dbReference type="SUPFAM" id="SSF56281">
    <property type="entry name" value="Metallo-hydrolase/oxidoreductase"/>
    <property type="match status" value="1"/>
</dbReference>
<accession>A0A226C073</accession>
<evidence type="ECO:0000313" key="3">
    <source>
        <dbReference type="EMBL" id="OWZ83849.1"/>
    </source>
</evidence>
<dbReference type="SUPFAM" id="SSF47781">
    <property type="entry name" value="RuvA domain 2-like"/>
    <property type="match status" value="1"/>
</dbReference>
<protein>
    <recommendedName>
        <fullName evidence="2">Metallo-beta-lactamase domain-containing protein</fullName>
    </recommendedName>
</protein>
<feature type="domain" description="Metallo-beta-lactamase" evidence="2">
    <location>
        <begin position="88"/>
        <end position="282"/>
    </location>
</feature>
<evidence type="ECO:0000259" key="2">
    <source>
        <dbReference type="SMART" id="SM00849"/>
    </source>
</evidence>
<dbReference type="InterPro" id="IPR052159">
    <property type="entry name" value="Competence_DNA_uptake"/>
</dbReference>
<comment type="caution">
    <text evidence="3">The sequence shown here is derived from an EMBL/GenBank/DDBJ whole genome shotgun (WGS) entry which is preliminary data.</text>
</comment>
<keyword evidence="1" id="KW-1133">Transmembrane helix</keyword>
<proteinExistence type="predicted"/>
<keyword evidence="1" id="KW-0472">Membrane</keyword>
<dbReference type="InterPro" id="IPR010994">
    <property type="entry name" value="RuvA_2-like"/>
</dbReference>
<dbReference type="Gene3D" id="1.10.150.320">
    <property type="entry name" value="Photosystem II 12 kDa extrinsic protein"/>
    <property type="match status" value="1"/>
</dbReference>
<evidence type="ECO:0000256" key="1">
    <source>
        <dbReference type="SAM" id="Phobius"/>
    </source>
</evidence>
<gene>
    <name evidence="3" type="ORF">CDO51_06335</name>
</gene>
<dbReference type="Gene3D" id="3.60.15.10">
    <property type="entry name" value="Ribonuclease Z/Hydroxyacylglutathione hydrolase-like"/>
    <property type="match status" value="1"/>
</dbReference>
<keyword evidence="4" id="KW-1185">Reference proteome</keyword>
<dbReference type="AlphaFoldDB" id="A0A226C073"/>
<dbReference type="InterPro" id="IPR001279">
    <property type="entry name" value="Metallo-B-lactamas"/>
</dbReference>
<feature type="transmembrane region" description="Helical" evidence="1">
    <location>
        <begin position="42"/>
        <end position="61"/>
    </location>
</feature>
<dbReference type="Proteomes" id="UP000214588">
    <property type="component" value="Unassembled WGS sequence"/>
</dbReference>
<dbReference type="InterPro" id="IPR036866">
    <property type="entry name" value="RibonucZ/Hydroxyglut_hydro"/>
</dbReference>
<name>A0A226C073_9FIRM</name>
<organism evidence="3 4">
    <name type="scientific">Natranaerobius trueperi</name>
    <dbReference type="NCBI Taxonomy" id="759412"/>
    <lineage>
        <taxon>Bacteria</taxon>
        <taxon>Bacillati</taxon>
        <taxon>Bacillota</taxon>
        <taxon>Clostridia</taxon>
        <taxon>Natranaerobiales</taxon>
        <taxon>Natranaerobiaceae</taxon>
        <taxon>Natranaerobius</taxon>
    </lineage>
</organism>
<dbReference type="Pfam" id="PF00753">
    <property type="entry name" value="Lactamase_B"/>
    <property type="match status" value="1"/>
</dbReference>
<dbReference type="CDD" id="cd07731">
    <property type="entry name" value="ComA-like_MBL-fold"/>
    <property type="match status" value="1"/>
</dbReference>
<dbReference type="EMBL" id="NIQC01000011">
    <property type="protein sequence ID" value="OWZ83849.1"/>
    <property type="molecule type" value="Genomic_DNA"/>
</dbReference>
<sequence length="402" mass="45453">MVLKFFEIFHLPLMVKYSTGVHRYKLIQYYNRQGEMFMKAKLRIGLILVVGLIILGSMFLMEEDNELTKETSENVNGELTAHFIDVGQGDAIFLETPCDSHVLVDAGENWEGETVVNYIKDLGINEIDKVVASHPHSDHIGGLSDVYEQLDVNVTYGSGYEHDTETFEEYYELATENSRFEIATKGDELDIDCLDAKFLHPPENHTGEVHDVNLVLNVDFHGNSLLLTGDAEIPSEELMIQNNSEYLSSDILKVGHHGSSTSTGEEFLNEVSPEVAVIQVGVDNRYDHPHPEVLKRLKENNIEIYRNDAQGDIVITIDENGYSTNVEPWEGEVGEVEKQIDEVNLNTASKEKLQEITHISTERAREIKELRPFDTLEQLTEIDGIAEGILEEIQKENIAYVE</sequence>
<keyword evidence="1" id="KW-0812">Transmembrane</keyword>
<evidence type="ECO:0000313" key="4">
    <source>
        <dbReference type="Proteomes" id="UP000214588"/>
    </source>
</evidence>
<dbReference type="PANTHER" id="PTHR30619:SF1">
    <property type="entry name" value="RECOMBINATION PROTEIN 2"/>
    <property type="match status" value="1"/>
</dbReference>
<dbReference type="InterPro" id="IPR035681">
    <property type="entry name" value="ComA-like_MBL"/>
</dbReference>
<reference evidence="3 4" key="1">
    <citation type="submission" date="2017-06" db="EMBL/GenBank/DDBJ databases">
        <title>Draft Genome Sequence of Natranaerobius trueperi halophilic, alkalithermophilic bacteria from soda lakes.</title>
        <authorList>
            <person name="Zhao B."/>
        </authorList>
    </citation>
    <scope>NUCLEOTIDE SEQUENCE [LARGE SCALE GENOMIC DNA]</scope>
    <source>
        <strain evidence="3 4">DSM 18760</strain>
    </source>
</reference>
<dbReference type="SMART" id="SM00849">
    <property type="entry name" value="Lactamase_B"/>
    <property type="match status" value="1"/>
</dbReference>